<gene>
    <name evidence="1" type="ORF">A2304_04130</name>
</gene>
<sequence length="76" mass="9155">MRRWNVEEVKELVERRDRLEADLAGVVRELQRACPHVDAQWLGQREEVQPDDSRFMVHAFLCPLCKKQWTQRNVRP</sequence>
<protein>
    <submittedName>
        <fullName evidence="1">Uncharacterized protein</fullName>
    </submittedName>
</protein>
<reference evidence="1 2" key="1">
    <citation type="journal article" date="2016" name="Nat. Commun.">
        <title>Thousands of microbial genomes shed light on interconnected biogeochemical processes in an aquifer system.</title>
        <authorList>
            <person name="Anantharaman K."/>
            <person name="Brown C.T."/>
            <person name="Hug L.A."/>
            <person name="Sharon I."/>
            <person name="Castelle C.J."/>
            <person name="Probst A.J."/>
            <person name="Thomas B.C."/>
            <person name="Singh A."/>
            <person name="Wilkins M.J."/>
            <person name="Karaoz U."/>
            <person name="Brodie E.L."/>
            <person name="Williams K.H."/>
            <person name="Hubbard S.S."/>
            <person name="Banfield J.F."/>
        </authorList>
    </citation>
    <scope>NUCLEOTIDE SEQUENCE [LARGE SCALE GENOMIC DNA]</scope>
</reference>
<organism evidence="1 2">
    <name type="scientific">Candidatus Uhrbacteria bacterium RIFOXYB2_FULL_57_15</name>
    <dbReference type="NCBI Taxonomy" id="1802422"/>
    <lineage>
        <taxon>Bacteria</taxon>
        <taxon>Candidatus Uhriibacteriota</taxon>
    </lineage>
</organism>
<comment type="caution">
    <text evidence="1">The sequence shown here is derived from an EMBL/GenBank/DDBJ whole genome shotgun (WGS) entry which is preliminary data.</text>
</comment>
<dbReference type="Proteomes" id="UP000176501">
    <property type="component" value="Unassembled WGS sequence"/>
</dbReference>
<evidence type="ECO:0000313" key="2">
    <source>
        <dbReference type="Proteomes" id="UP000176501"/>
    </source>
</evidence>
<dbReference type="EMBL" id="MGFE01000012">
    <property type="protein sequence ID" value="OGL98911.1"/>
    <property type="molecule type" value="Genomic_DNA"/>
</dbReference>
<accession>A0A1F7W7Y5</accession>
<evidence type="ECO:0000313" key="1">
    <source>
        <dbReference type="EMBL" id="OGL98911.1"/>
    </source>
</evidence>
<dbReference type="AlphaFoldDB" id="A0A1F7W7Y5"/>
<proteinExistence type="predicted"/>
<name>A0A1F7W7Y5_9BACT</name>